<dbReference type="InterPro" id="IPR051550">
    <property type="entry name" value="SCF-Subunits/Alg-Epimerases"/>
</dbReference>
<dbReference type="Proteomes" id="UP000185984">
    <property type="component" value="Unassembled WGS sequence"/>
</dbReference>
<dbReference type="RefSeq" id="WP_073547543.1">
    <property type="nucleotide sequence ID" value="NZ_CAWMVK010000001.1"/>
</dbReference>
<feature type="domain" description="SPOR" evidence="5">
    <location>
        <begin position="536"/>
        <end position="574"/>
    </location>
</feature>
<dbReference type="InterPro" id="IPR006626">
    <property type="entry name" value="PbH1"/>
</dbReference>
<evidence type="ECO:0000313" key="7">
    <source>
        <dbReference type="Proteomes" id="UP000185984"/>
    </source>
</evidence>
<evidence type="ECO:0000256" key="3">
    <source>
        <dbReference type="ARBA" id="ARBA00022786"/>
    </source>
</evidence>
<dbReference type="PANTHER" id="PTHR22990:SF15">
    <property type="entry name" value="F-BOX ONLY PROTEIN 10"/>
    <property type="match status" value="1"/>
</dbReference>
<dbReference type="AlphaFoldDB" id="A0A1U7HZI8"/>
<reference evidence="6 7" key="1">
    <citation type="submission" date="2016-11" db="EMBL/GenBank/DDBJ databases">
        <title>Draft Genome Sequences of Nine Cyanobacterial Strains from Diverse Habitats.</title>
        <authorList>
            <person name="Zhu T."/>
            <person name="Hou S."/>
            <person name="Lu X."/>
            <person name="Hess W.R."/>
        </authorList>
    </citation>
    <scope>NUCLEOTIDE SEQUENCE [LARGE SCALE GENOMIC DNA]</scope>
    <source>
        <strain evidence="6 7">5.2 s.c.1</strain>
    </source>
</reference>
<evidence type="ECO:0000313" key="6">
    <source>
        <dbReference type="EMBL" id="OKH29043.1"/>
    </source>
</evidence>
<protein>
    <recommendedName>
        <fullName evidence="5">SPOR domain-containing protein</fullName>
    </recommendedName>
</protein>
<gene>
    <name evidence="6" type="ORF">NIES1031_00055</name>
</gene>
<proteinExistence type="predicted"/>
<organism evidence="6 7">
    <name type="scientific">Chroogloeocystis siderophila 5.2 s.c.1</name>
    <dbReference type="NCBI Taxonomy" id="247279"/>
    <lineage>
        <taxon>Bacteria</taxon>
        <taxon>Bacillati</taxon>
        <taxon>Cyanobacteriota</taxon>
        <taxon>Cyanophyceae</taxon>
        <taxon>Oscillatoriophycideae</taxon>
        <taxon>Chroococcales</taxon>
        <taxon>Chroococcaceae</taxon>
        <taxon>Chroogloeocystis</taxon>
    </lineage>
</organism>
<dbReference type="Pfam" id="PF07602">
    <property type="entry name" value="DUF1565"/>
    <property type="match status" value="1"/>
</dbReference>
<dbReference type="Gene3D" id="2.160.20.10">
    <property type="entry name" value="Single-stranded right-handed beta-helix, Pectin lyase-like"/>
    <property type="match status" value="1"/>
</dbReference>
<feature type="region of interest" description="Disordered" evidence="4">
    <location>
        <begin position="400"/>
        <end position="422"/>
    </location>
</feature>
<comment type="caution">
    <text evidence="6">The sequence shown here is derived from an EMBL/GenBank/DDBJ whole genome shotgun (WGS) entry which is preliminary data.</text>
</comment>
<dbReference type="NCBIfam" id="TIGR03804">
    <property type="entry name" value="para_beta_helix"/>
    <property type="match status" value="2"/>
</dbReference>
<dbReference type="STRING" id="247279.NIES1031_00055"/>
<evidence type="ECO:0000256" key="2">
    <source>
        <dbReference type="ARBA" id="ARBA00022737"/>
    </source>
</evidence>
<keyword evidence="2" id="KW-0677">Repeat</keyword>
<accession>A0A1U7HZI8</accession>
<dbReference type="SMART" id="SM00710">
    <property type="entry name" value="PbH1"/>
    <property type="match status" value="6"/>
</dbReference>
<dbReference type="InterPro" id="IPR011459">
    <property type="entry name" value="DUF1565"/>
</dbReference>
<dbReference type="InterPro" id="IPR022441">
    <property type="entry name" value="Para_beta_helix_rpt-2"/>
</dbReference>
<dbReference type="SUPFAM" id="SSF51126">
    <property type="entry name" value="Pectin lyase-like"/>
    <property type="match status" value="1"/>
</dbReference>
<dbReference type="OrthoDB" id="9759810at2"/>
<keyword evidence="3" id="KW-0833">Ubl conjugation pathway</keyword>
<dbReference type="InterPro" id="IPR007730">
    <property type="entry name" value="SPOR-like_dom"/>
</dbReference>
<evidence type="ECO:0000256" key="4">
    <source>
        <dbReference type="SAM" id="MobiDB-lite"/>
    </source>
</evidence>
<dbReference type="InterPro" id="IPR011050">
    <property type="entry name" value="Pectin_lyase_fold/virulence"/>
</dbReference>
<name>A0A1U7HZI8_9CHRO</name>
<dbReference type="PANTHER" id="PTHR22990">
    <property type="entry name" value="F-BOX ONLY PROTEIN"/>
    <property type="match status" value="1"/>
</dbReference>
<keyword evidence="7" id="KW-1185">Reference proteome</keyword>
<dbReference type="PROSITE" id="PS51724">
    <property type="entry name" value="SPOR"/>
    <property type="match status" value="1"/>
</dbReference>
<dbReference type="InterPro" id="IPR012334">
    <property type="entry name" value="Pectin_lyas_fold"/>
</dbReference>
<dbReference type="EMBL" id="MRCC01000001">
    <property type="protein sequence ID" value="OKH29043.1"/>
    <property type="molecule type" value="Genomic_DNA"/>
</dbReference>
<dbReference type="GO" id="GO:0042834">
    <property type="term" value="F:peptidoglycan binding"/>
    <property type="evidence" value="ECO:0007669"/>
    <property type="project" value="InterPro"/>
</dbReference>
<comment type="pathway">
    <text evidence="1">Protein modification; protein ubiquitination.</text>
</comment>
<evidence type="ECO:0000259" key="5">
    <source>
        <dbReference type="PROSITE" id="PS51724"/>
    </source>
</evidence>
<sequence>MNLTRPDTYFDLASFILSITKISHPSLYAIALGLSSIVLGLSDTGLTSEAPPLYLKDARANQIASAKVLFVNPNVENAAQANGSDRAPFKTITQALKVASVNSVIMLAKGTYSAETGETFPLQLKSGVAIQGDPQTRGSDIVIQGGGVFLSPTFARQNVTILGANQATLTGVTVTNSNPRGYGLWIESSSPRITDNTFTGSTHDGISVTGDSKPLIRNNYFLQNGANGITIYGISRPEVRENIFEKTGFGINVSQKAAPLLIGNRITQNRAGVVIQAQAQPILRSNTIEGNIEDGVVAIAASLPDLGTSAQPGGNIFRQNGRYDINTKAARQTIPAFGNTLAADARTVGNLDLSGKVLAAIPQAVPANIAVKPPTTAPVRSTTPANTMTRSVAPEAIAIPVPPANTNNSRARSLPSPPATGSDTAIVIPVPPPTTSATIVPPPSNPNPGAINVPVLQSAQITEADLLPVPSGNIPLGNARNLPKINLPTTTPAPGTPPLPPTRESALGLRYRVIVEAESKSKQDMVRSLVPGAFRTFSNGRVFMQVGAFGDRVNANEVLQLLNNRGLKGTVEQI</sequence>
<evidence type="ECO:0000256" key="1">
    <source>
        <dbReference type="ARBA" id="ARBA00004906"/>
    </source>
</evidence>